<gene>
    <name evidence="2" type="ORF">IHBHHGIJ_02073</name>
    <name evidence="3" type="ORF">KFEGEMFD_01675</name>
</gene>
<dbReference type="OrthoDB" id="5741693at2"/>
<dbReference type="SUPFAM" id="SSF160214">
    <property type="entry name" value="FlaG-like"/>
    <property type="match status" value="1"/>
</dbReference>
<sequence>MDTNLSIQTSATGSVSSLASVGKISQGVGVASAIVSGSSKGNLLPQSTESGNNLPLTAKQDGSAVSLSSDSPGGELSRMAMALVTELGSSENIERTEQAVAKLNEILKDRERDLEFSVDQDTGRTILKVIHAESGEVIRQLPPEELLNIAKAFIEGTGSLIDDQA</sequence>
<dbReference type="Pfam" id="PF03646">
    <property type="entry name" value="FlaG"/>
    <property type="match status" value="1"/>
</dbReference>
<evidence type="ECO:0000256" key="1">
    <source>
        <dbReference type="SAM" id="MobiDB-lite"/>
    </source>
</evidence>
<evidence type="ECO:0000313" key="5">
    <source>
        <dbReference type="Proteomes" id="UP000439591"/>
    </source>
</evidence>
<evidence type="ECO:0008006" key="6">
    <source>
        <dbReference type="Google" id="ProtNLM"/>
    </source>
</evidence>
<dbReference type="EMBL" id="CACSIK010000001">
    <property type="protein sequence ID" value="CAA0090817.1"/>
    <property type="molecule type" value="Genomic_DNA"/>
</dbReference>
<dbReference type="PANTHER" id="PTHR37166">
    <property type="entry name" value="PROTEIN FLAG"/>
    <property type="match status" value="1"/>
</dbReference>
<dbReference type="AlphaFoldDB" id="A0A5S9P571"/>
<dbReference type="Proteomes" id="UP000435877">
    <property type="component" value="Unassembled WGS sequence"/>
</dbReference>
<feature type="compositionally biased region" description="Polar residues" evidence="1">
    <location>
        <begin position="40"/>
        <end position="55"/>
    </location>
</feature>
<dbReference type="PANTHER" id="PTHR37166:SF1">
    <property type="entry name" value="PROTEIN FLAG"/>
    <property type="match status" value="1"/>
</dbReference>
<proteinExistence type="predicted"/>
<protein>
    <recommendedName>
        <fullName evidence="6">Flagellar protein FlaG</fullName>
    </recommendedName>
</protein>
<evidence type="ECO:0000313" key="3">
    <source>
        <dbReference type="EMBL" id="CAA0098312.1"/>
    </source>
</evidence>
<name>A0A5S9P571_9GAMM</name>
<organism evidence="3 5">
    <name type="scientific">Zhongshania aliphaticivorans</name>
    <dbReference type="NCBI Taxonomy" id="1470434"/>
    <lineage>
        <taxon>Bacteria</taxon>
        <taxon>Pseudomonadati</taxon>
        <taxon>Pseudomonadota</taxon>
        <taxon>Gammaproteobacteria</taxon>
        <taxon>Cellvibrionales</taxon>
        <taxon>Spongiibacteraceae</taxon>
        <taxon>Zhongshania</taxon>
    </lineage>
</organism>
<dbReference type="InterPro" id="IPR035924">
    <property type="entry name" value="FlaG-like_sf"/>
</dbReference>
<keyword evidence="4" id="KW-1185">Reference proteome</keyword>
<feature type="region of interest" description="Disordered" evidence="1">
    <location>
        <begin position="40"/>
        <end position="73"/>
    </location>
</feature>
<dbReference type="Gene3D" id="3.30.160.170">
    <property type="entry name" value="FlaG-like"/>
    <property type="match status" value="1"/>
</dbReference>
<evidence type="ECO:0000313" key="2">
    <source>
        <dbReference type="EMBL" id="CAA0090817.1"/>
    </source>
</evidence>
<dbReference type="Proteomes" id="UP000439591">
    <property type="component" value="Unassembled WGS sequence"/>
</dbReference>
<reference evidence="4 5" key="1">
    <citation type="submission" date="2019-11" db="EMBL/GenBank/DDBJ databases">
        <authorList>
            <person name="Holert J."/>
        </authorList>
    </citation>
    <scope>NUCLEOTIDE SEQUENCE [LARGE SCALE GENOMIC DNA]</scope>
    <source>
        <strain evidence="3">BC3_2A</strain>
        <strain evidence="2">SB11_1A</strain>
    </source>
</reference>
<evidence type="ECO:0000313" key="4">
    <source>
        <dbReference type="Proteomes" id="UP000435877"/>
    </source>
</evidence>
<dbReference type="InterPro" id="IPR005186">
    <property type="entry name" value="FlaG"/>
</dbReference>
<dbReference type="RefSeq" id="WP_159268661.1">
    <property type="nucleotide sequence ID" value="NZ_CACSIK010000001.1"/>
</dbReference>
<accession>A0A5S9P571</accession>
<dbReference type="EMBL" id="CACSIM010000002">
    <property type="protein sequence ID" value="CAA0098312.1"/>
    <property type="molecule type" value="Genomic_DNA"/>
</dbReference>